<dbReference type="SUPFAM" id="SSF141729">
    <property type="entry name" value="FimD N-terminal domain-like"/>
    <property type="match status" value="1"/>
</dbReference>
<evidence type="ECO:0000256" key="2">
    <source>
        <dbReference type="ARBA" id="ARBA00008064"/>
    </source>
</evidence>
<keyword evidence="4" id="KW-1134">Transmembrane beta strand</keyword>
<evidence type="ECO:0000259" key="11">
    <source>
        <dbReference type="Pfam" id="PF13954"/>
    </source>
</evidence>
<name>A0A9X9C196_9GAMM</name>
<keyword evidence="3" id="KW-0813">Transport</keyword>
<dbReference type="InterPro" id="IPR000015">
    <property type="entry name" value="Fimb_usher"/>
</dbReference>
<evidence type="ECO:0000313" key="12">
    <source>
        <dbReference type="EMBL" id="TXE28746.1"/>
    </source>
</evidence>
<dbReference type="InterPro" id="IPR042186">
    <property type="entry name" value="FimD_plug_dom"/>
</dbReference>
<dbReference type="Gene3D" id="2.60.40.3110">
    <property type="match status" value="1"/>
</dbReference>
<evidence type="ECO:0000256" key="1">
    <source>
        <dbReference type="ARBA" id="ARBA00004571"/>
    </source>
</evidence>
<keyword evidence="6 9" id="KW-0732">Signal</keyword>
<dbReference type="Gene3D" id="3.10.20.410">
    <property type="match status" value="1"/>
</dbReference>
<dbReference type="PANTHER" id="PTHR30451">
    <property type="entry name" value="OUTER MEMBRANE USHER PROTEIN"/>
    <property type="match status" value="1"/>
</dbReference>
<evidence type="ECO:0000256" key="6">
    <source>
        <dbReference type="ARBA" id="ARBA00022729"/>
    </source>
</evidence>
<dbReference type="Gene3D" id="2.60.40.2610">
    <property type="entry name" value="Outer membrane usher protein FimD, plug domain"/>
    <property type="match status" value="1"/>
</dbReference>
<evidence type="ECO:0000259" key="10">
    <source>
        <dbReference type="Pfam" id="PF13953"/>
    </source>
</evidence>
<organism evidence="12 13">
    <name type="scientific">Serratia ureilytica</name>
    <dbReference type="NCBI Taxonomy" id="300181"/>
    <lineage>
        <taxon>Bacteria</taxon>
        <taxon>Pseudomonadati</taxon>
        <taxon>Pseudomonadota</taxon>
        <taxon>Gammaproteobacteria</taxon>
        <taxon>Enterobacterales</taxon>
        <taxon>Yersiniaceae</taxon>
        <taxon>Serratia</taxon>
    </lineage>
</organism>
<evidence type="ECO:0000256" key="3">
    <source>
        <dbReference type="ARBA" id="ARBA00022448"/>
    </source>
</evidence>
<dbReference type="PANTHER" id="PTHR30451:SF20">
    <property type="entry name" value="FIMBRIAE USHER"/>
    <property type="match status" value="1"/>
</dbReference>
<evidence type="ECO:0000313" key="13">
    <source>
        <dbReference type="Proteomes" id="UP000321307"/>
    </source>
</evidence>
<proteinExistence type="inferred from homology"/>
<evidence type="ECO:0000256" key="5">
    <source>
        <dbReference type="ARBA" id="ARBA00022692"/>
    </source>
</evidence>
<feature type="chain" id="PRO_5040904012" evidence="9">
    <location>
        <begin position="37"/>
        <end position="866"/>
    </location>
</feature>
<comment type="subcellular location">
    <subcellularLocation>
        <location evidence="1">Cell outer membrane</location>
        <topology evidence="1">Multi-pass membrane protein</topology>
    </subcellularLocation>
</comment>
<dbReference type="EMBL" id="VOUP01000007">
    <property type="protein sequence ID" value="TXE28746.1"/>
    <property type="molecule type" value="Genomic_DNA"/>
</dbReference>
<protein>
    <submittedName>
        <fullName evidence="12">Fimbrial biogenesis outer membrane usher protein</fullName>
    </submittedName>
</protein>
<dbReference type="InterPro" id="IPR043142">
    <property type="entry name" value="PapC-like_C_sf"/>
</dbReference>
<dbReference type="Pfam" id="PF13954">
    <property type="entry name" value="PapC_N"/>
    <property type="match status" value="1"/>
</dbReference>
<keyword evidence="5" id="KW-0812">Transmembrane</keyword>
<evidence type="ECO:0000256" key="4">
    <source>
        <dbReference type="ARBA" id="ARBA00022452"/>
    </source>
</evidence>
<evidence type="ECO:0000256" key="8">
    <source>
        <dbReference type="ARBA" id="ARBA00023237"/>
    </source>
</evidence>
<sequence length="866" mass="91629">MTEYVSVAHGLRTASARLTPAALCVLGALSGAQAWADDRVPQAIAGKVEFDPSFLNLSDRAGVDLARFARGAAGLAGTHRVALFINDEAFGNKEIDFRSRADESLYPCLTPAIVNSIAFNDAALPAGALAPLAQGEPCFNLPRQIPDAQVNFDSGEQRLDIVVPQIYMRKTARGSVDAAQWDSGVSTLFLNYNLNGYSSTSRGADYNSVYAGLSGGANFGAWYLRHNGAYSWTQNGISQYDSINTFLQRDIPPLKGRGVIGQANTTGQLFDTLAFNGVQLASDERMLPESQRGYAPEIRGIARSNAQVTVRQGGQVIYQTTVTPGAFLIDDLYPTGYGGDLEVTVREADGAQSVFTVAYAAVTQLLRPGADRYEVVVGKADSDSLREKPWLYQATYQRGLSNALTAYGGLQAARDYQAVQLGGAVGSSLGALGFDVTQSDSRLGRERRQSGQSYRLSYSKTVNDIGSSLSLAAYRFSTSGYMDFMTAMQTRDRLRQGGGEGDIARARNRVTFSISQGLASGWGQLYVSGSVQDYWNGQGSDKQYQLGYSNSYKAVTYGLSMTRSQASNGRAQNSYLLNFSLPLGRRDKAGTPQLLLGLAHDSDGLSSQQATLSGNLGADSRFSYGMSAMNANRNGGSGSVNGQYRSQAALLSGAYSSGKGYRSASAGLSGTVVGHAGGVSFSSYGSETFALVEAKGAEGASVSAYPGVYVDAQGYALVPYLTPYQLNEISLDPKGSAPDLEMDETTQKVAPYSGAVVKVKYNARQGSPILIDTAAAGAPAPFGAEVIDEGGAEVIDEGGAVVGAVGQGGLVYARVAQDRGALRVRWGADRAAQCALNYVLMPQQKGGRPVLQRFSAPCRSGVGAER</sequence>
<dbReference type="RefSeq" id="WP_147838448.1">
    <property type="nucleotide sequence ID" value="NZ_VOUP01000007.1"/>
</dbReference>
<comment type="similarity">
    <text evidence="2">Belongs to the fimbrial export usher family.</text>
</comment>
<evidence type="ECO:0000256" key="9">
    <source>
        <dbReference type="SAM" id="SignalP"/>
    </source>
</evidence>
<feature type="domain" description="PapC N-terminal" evidence="11">
    <location>
        <begin position="49"/>
        <end position="196"/>
    </location>
</feature>
<comment type="caution">
    <text evidence="12">The sequence shown here is derived from an EMBL/GenBank/DDBJ whole genome shotgun (WGS) entry which is preliminary data.</text>
</comment>
<keyword evidence="8" id="KW-0998">Cell outer membrane</keyword>
<dbReference type="GO" id="GO:0009279">
    <property type="term" value="C:cell outer membrane"/>
    <property type="evidence" value="ECO:0007669"/>
    <property type="project" value="UniProtKB-SubCell"/>
</dbReference>
<dbReference type="Pfam" id="PF13953">
    <property type="entry name" value="PapC_C"/>
    <property type="match status" value="1"/>
</dbReference>
<dbReference type="Proteomes" id="UP000321307">
    <property type="component" value="Unassembled WGS sequence"/>
</dbReference>
<gene>
    <name evidence="12" type="ORF">FOT63_14000</name>
</gene>
<keyword evidence="7" id="KW-0472">Membrane</keyword>
<dbReference type="GO" id="GO:0015473">
    <property type="term" value="F:fimbrial usher porin activity"/>
    <property type="evidence" value="ECO:0007669"/>
    <property type="project" value="InterPro"/>
</dbReference>
<dbReference type="Pfam" id="PF00577">
    <property type="entry name" value="Usher"/>
    <property type="match status" value="1"/>
</dbReference>
<dbReference type="InterPro" id="IPR025949">
    <property type="entry name" value="PapC-like_C"/>
</dbReference>
<feature type="signal peptide" evidence="9">
    <location>
        <begin position="1"/>
        <end position="36"/>
    </location>
</feature>
<evidence type="ECO:0000256" key="7">
    <source>
        <dbReference type="ARBA" id="ARBA00023136"/>
    </source>
</evidence>
<dbReference type="Gene3D" id="2.60.40.2070">
    <property type="match status" value="1"/>
</dbReference>
<dbReference type="InterPro" id="IPR025885">
    <property type="entry name" value="PapC_N"/>
</dbReference>
<reference evidence="12 13" key="1">
    <citation type="submission" date="2019-07" db="EMBL/GenBank/DDBJ databases">
        <title>Serratia strains were isolated from fresh produce.</title>
        <authorList>
            <person name="Cho G.-S."/>
            <person name="Stein M."/>
            <person name="Lee W."/>
            <person name="Suh S.H."/>
            <person name="Franz C.M.A.P."/>
        </authorList>
    </citation>
    <scope>NUCLEOTIDE SEQUENCE [LARGE SCALE GENOMIC DNA]</scope>
    <source>
        <strain evidence="12 13">S17</strain>
    </source>
</reference>
<feature type="domain" description="PapC-like C-terminal" evidence="10">
    <location>
        <begin position="774"/>
        <end position="840"/>
    </location>
</feature>
<dbReference type="FunFam" id="2.60.40.3110:FF:000001">
    <property type="entry name" value="Putative fimbrial outer membrane usher"/>
    <property type="match status" value="1"/>
</dbReference>
<dbReference type="GO" id="GO:0009297">
    <property type="term" value="P:pilus assembly"/>
    <property type="evidence" value="ECO:0007669"/>
    <property type="project" value="InterPro"/>
</dbReference>
<accession>A0A9X9C196</accession>
<dbReference type="AlphaFoldDB" id="A0A9X9C196"/>
<dbReference type="InterPro" id="IPR037224">
    <property type="entry name" value="PapC_N_sf"/>
</dbReference>